<evidence type="ECO:0000313" key="3">
    <source>
        <dbReference type="EMBL" id="REF36006.1"/>
    </source>
</evidence>
<evidence type="ECO:0000256" key="1">
    <source>
        <dbReference type="SAM" id="MobiDB-lite"/>
    </source>
</evidence>
<evidence type="ECO:0000259" key="2">
    <source>
        <dbReference type="Pfam" id="PF09000"/>
    </source>
</evidence>
<feature type="compositionally biased region" description="Basic and acidic residues" evidence="1">
    <location>
        <begin position="11"/>
        <end position="40"/>
    </location>
</feature>
<feature type="compositionally biased region" description="Basic residues" evidence="1">
    <location>
        <begin position="1"/>
        <end position="10"/>
    </location>
</feature>
<dbReference type="InterPro" id="IPR036725">
    <property type="entry name" value="ColE3_ribonuclease_sf"/>
</dbReference>
<dbReference type="GO" id="GO:0043022">
    <property type="term" value="F:ribosome binding"/>
    <property type="evidence" value="ECO:0007669"/>
    <property type="project" value="InterPro"/>
</dbReference>
<feature type="compositionally biased region" description="Basic and acidic residues" evidence="1">
    <location>
        <begin position="95"/>
        <end position="108"/>
    </location>
</feature>
<evidence type="ECO:0000313" key="4">
    <source>
        <dbReference type="Proteomes" id="UP000256485"/>
    </source>
</evidence>
<organism evidence="3 4">
    <name type="scientific">Thermasporomyces composti</name>
    <dbReference type="NCBI Taxonomy" id="696763"/>
    <lineage>
        <taxon>Bacteria</taxon>
        <taxon>Bacillati</taxon>
        <taxon>Actinomycetota</taxon>
        <taxon>Actinomycetes</taxon>
        <taxon>Propionibacteriales</taxon>
        <taxon>Nocardioidaceae</taxon>
        <taxon>Thermasporomyces</taxon>
    </lineage>
</organism>
<dbReference type="Pfam" id="PF09000">
    <property type="entry name" value="Cytotoxic"/>
    <property type="match status" value="1"/>
</dbReference>
<dbReference type="SUPFAM" id="SSF63840">
    <property type="entry name" value="Ribonuclease domain of colicin E3"/>
    <property type="match status" value="1"/>
</dbReference>
<sequence>MGKGKRRAKKVAKDMGSKIGRRAEESVPKTQQKEPPERKGQLPPGQRYHPAPNTPPVPGARRVRGKTPVQGGGGTRKRWKDADGNIWEWDSQHGTFEKYDKRGRHLGEYDTNGNQTKPPDPSRKVEP</sequence>
<dbReference type="GO" id="GO:0003723">
    <property type="term" value="F:RNA binding"/>
    <property type="evidence" value="ECO:0007669"/>
    <property type="project" value="InterPro"/>
</dbReference>
<comment type="caution">
    <text evidence="3">The sequence shown here is derived from an EMBL/GenBank/DDBJ whole genome shotgun (WGS) entry which is preliminary data.</text>
</comment>
<dbReference type="Gene3D" id="3.10.380.10">
    <property type="entry name" value="Colicin E3-like ribonuclease domain"/>
    <property type="match status" value="1"/>
</dbReference>
<protein>
    <submittedName>
        <fullName evidence="3">Putative cytotoxic protein</fullName>
    </submittedName>
</protein>
<reference evidence="3 4" key="1">
    <citation type="submission" date="2018-08" db="EMBL/GenBank/DDBJ databases">
        <title>Sequencing the genomes of 1000 actinobacteria strains.</title>
        <authorList>
            <person name="Klenk H.-P."/>
        </authorList>
    </citation>
    <scope>NUCLEOTIDE SEQUENCE [LARGE SCALE GENOMIC DNA]</scope>
    <source>
        <strain evidence="3 4">DSM 22891</strain>
    </source>
</reference>
<proteinExistence type="predicted"/>
<keyword evidence="4" id="KW-1185">Reference proteome</keyword>
<dbReference type="GO" id="GO:0016788">
    <property type="term" value="F:hydrolase activity, acting on ester bonds"/>
    <property type="evidence" value="ECO:0007669"/>
    <property type="project" value="InterPro"/>
</dbReference>
<feature type="region of interest" description="Disordered" evidence="1">
    <location>
        <begin position="1"/>
        <end position="127"/>
    </location>
</feature>
<accession>A0A3D9V3Q2</accession>
<name>A0A3D9V3Q2_THECX</name>
<feature type="domain" description="Colicin E3-like ribonuclease" evidence="2">
    <location>
        <begin position="49"/>
        <end position="126"/>
    </location>
</feature>
<dbReference type="EMBL" id="QTUC01000001">
    <property type="protein sequence ID" value="REF36006.1"/>
    <property type="molecule type" value="Genomic_DNA"/>
</dbReference>
<dbReference type="Proteomes" id="UP000256485">
    <property type="component" value="Unassembled WGS sequence"/>
</dbReference>
<dbReference type="InterPro" id="IPR009105">
    <property type="entry name" value="Colicin_E3_ribonuclease"/>
</dbReference>
<gene>
    <name evidence="3" type="ORF">DFJ64_1401</name>
</gene>
<dbReference type="AlphaFoldDB" id="A0A3D9V3Q2"/>